<gene>
    <name evidence="3" type="ORF">E48-1C_24</name>
</gene>
<feature type="transmembrane region" description="Helical" evidence="2">
    <location>
        <begin position="55"/>
        <end position="78"/>
    </location>
</feature>
<dbReference type="AlphaFoldDB" id="G9BAU4"/>
<reference evidence="3" key="1">
    <citation type="journal article" date="2012" name="Environ. Microbiol.">
        <title>Genetic structure of three fosmid-fragments encoding 16S rRNA genes of the Miscellaneous Crenarchaeotic Group (MCG): implications for physiology and evolution of marine sedimentary archaea.</title>
        <authorList>
            <person name="Li P.Y."/>
            <person name="Xie B.B."/>
            <person name="Zhang X.Y."/>
            <person name="Qin Q.L."/>
            <person name="Dang H.Y."/>
            <person name="Wang X.M."/>
            <person name="Chen X.L."/>
            <person name="Yu J."/>
            <person name="Zhang Y.Z."/>
        </authorList>
    </citation>
    <scope>NUCLEOTIDE SEQUENCE</scope>
</reference>
<name>G9BAU4_9ARCH</name>
<keyword evidence="2" id="KW-1133">Transmembrane helix</keyword>
<proteinExistence type="predicted"/>
<feature type="compositionally biased region" description="Basic and acidic residues" evidence="1">
    <location>
        <begin position="119"/>
        <end position="147"/>
    </location>
</feature>
<evidence type="ECO:0000313" key="3">
    <source>
        <dbReference type="EMBL" id="ADP09469.1"/>
    </source>
</evidence>
<feature type="region of interest" description="Disordered" evidence="1">
    <location>
        <begin position="106"/>
        <end position="180"/>
    </location>
</feature>
<evidence type="ECO:0000256" key="1">
    <source>
        <dbReference type="SAM" id="MobiDB-lite"/>
    </source>
</evidence>
<accession>G9BAU4</accession>
<keyword evidence="2" id="KW-0472">Membrane</keyword>
<dbReference type="EMBL" id="HQ214612">
    <property type="protein sequence ID" value="ADP09469.1"/>
    <property type="molecule type" value="Genomic_DNA"/>
</dbReference>
<organism evidence="3">
    <name type="scientific">uncultured marine crenarchaeote E48-1C</name>
    <dbReference type="NCBI Taxonomy" id="907718"/>
    <lineage>
        <taxon>Archaea</taxon>
        <taxon>Candidatus Bathyarchaeota</taxon>
        <taxon>environmental samples</taxon>
    </lineage>
</organism>
<feature type="transmembrane region" description="Helical" evidence="2">
    <location>
        <begin position="9"/>
        <end position="35"/>
    </location>
</feature>
<sequence>MARSFRDKIALSGVTVLMVGVALLIFTFLSAFGFLTQNLSIIASADLVRTFGEALAPLIATCIRVMYLGVMGWVGSLLTVRGVTLIAHAPKMSKVIQLKKVAKPVPETAKTQKAKPKAQRPESMPEKPQEETAEPKKPEESEQKVTEPEVIFIPPEQATQPQVPQEQWRENDSSQQPSSS</sequence>
<keyword evidence="2" id="KW-0812">Transmembrane</keyword>
<evidence type="ECO:0000256" key="2">
    <source>
        <dbReference type="SAM" id="Phobius"/>
    </source>
</evidence>
<protein>
    <submittedName>
        <fullName evidence="3">Uncharacterized protein</fullName>
    </submittedName>
</protein>